<dbReference type="GO" id="GO:0006879">
    <property type="term" value="P:intracellular iron ion homeostasis"/>
    <property type="evidence" value="ECO:0007669"/>
    <property type="project" value="TreeGrafter"/>
</dbReference>
<dbReference type="GO" id="GO:0005524">
    <property type="term" value="F:ATP binding"/>
    <property type="evidence" value="ECO:0007669"/>
    <property type="project" value="UniProtKB-KW"/>
</dbReference>
<dbReference type="PROSITE" id="PS50929">
    <property type="entry name" value="ABC_TM1F"/>
    <property type="match status" value="1"/>
</dbReference>
<evidence type="ECO:0000259" key="10">
    <source>
        <dbReference type="PROSITE" id="PS50929"/>
    </source>
</evidence>
<dbReference type="InterPro" id="IPR036640">
    <property type="entry name" value="ABC1_TM_sf"/>
</dbReference>
<feature type="transmembrane region" description="Helical" evidence="8">
    <location>
        <begin position="26"/>
        <end position="47"/>
    </location>
</feature>
<dbReference type="InterPro" id="IPR027417">
    <property type="entry name" value="P-loop_NTPase"/>
</dbReference>
<dbReference type="SUPFAM" id="SSF52540">
    <property type="entry name" value="P-loop containing nucleoside triphosphate hydrolases"/>
    <property type="match status" value="1"/>
</dbReference>
<dbReference type="CDD" id="cd03253">
    <property type="entry name" value="ABCC_ATM1_transporter"/>
    <property type="match status" value="1"/>
</dbReference>
<feature type="transmembrane region" description="Helical" evidence="8">
    <location>
        <begin position="292"/>
        <end position="310"/>
    </location>
</feature>
<dbReference type="GO" id="GO:0140359">
    <property type="term" value="F:ABC-type transporter activity"/>
    <property type="evidence" value="ECO:0007669"/>
    <property type="project" value="InterPro"/>
</dbReference>
<dbReference type="SMART" id="SM00382">
    <property type="entry name" value="AAA"/>
    <property type="match status" value="1"/>
</dbReference>
<dbReference type="Gene3D" id="1.20.1560.10">
    <property type="entry name" value="ABC transporter type 1, transmembrane domain"/>
    <property type="match status" value="1"/>
</dbReference>
<dbReference type="GO" id="GO:0005886">
    <property type="term" value="C:plasma membrane"/>
    <property type="evidence" value="ECO:0007669"/>
    <property type="project" value="UniProtKB-SubCell"/>
</dbReference>
<evidence type="ECO:0000256" key="7">
    <source>
        <dbReference type="ARBA" id="ARBA00023136"/>
    </source>
</evidence>
<evidence type="ECO:0000256" key="1">
    <source>
        <dbReference type="ARBA" id="ARBA00004651"/>
    </source>
</evidence>
<dbReference type="SUPFAM" id="SSF90123">
    <property type="entry name" value="ABC transporter transmembrane region"/>
    <property type="match status" value="1"/>
</dbReference>
<dbReference type="InterPro" id="IPR011527">
    <property type="entry name" value="ABC1_TM_dom"/>
</dbReference>
<dbReference type="GO" id="GO:0016887">
    <property type="term" value="F:ATP hydrolysis activity"/>
    <property type="evidence" value="ECO:0007669"/>
    <property type="project" value="InterPro"/>
</dbReference>
<feature type="transmembrane region" description="Helical" evidence="8">
    <location>
        <begin position="139"/>
        <end position="162"/>
    </location>
</feature>
<protein>
    <submittedName>
        <fullName evidence="11">ABC transporter ATP-binding protein/permease</fullName>
    </submittedName>
</protein>
<keyword evidence="2" id="KW-0813">Transport</keyword>
<keyword evidence="5 11" id="KW-0067">ATP-binding</keyword>
<dbReference type="InterPro" id="IPR003593">
    <property type="entry name" value="AAA+_ATPase"/>
</dbReference>
<dbReference type="PANTHER" id="PTHR24221">
    <property type="entry name" value="ATP-BINDING CASSETTE SUB-FAMILY B"/>
    <property type="match status" value="1"/>
</dbReference>
<feature type="domain" description="ABC transporter" evidence="9">
    <location>
        <begin position="346"/>
        <end position="580"/>
    </location>
</feature>
<feature type="transmembrane region" description="Helical" evidence="8">
    <location>
        <begin position="252"/>
        <end position="272"/>
    </location>
</feature>
<feature type="transmembrane region" description="Helical" evidence="8">
    <location>
        <begin position="59"/>
        <end position="82"/>
    </location>
</feature>
<dbReference type="Proteomes" id="UP000253940">
    <property type="component" value="Chromosome"/>
</dbReference>
<organism evidence="11 12">
    <name type="scientific">Aquirhabdus parva</name>
    <dbReference type="NCBI Taxonomy" id="2283318"/>
    <lineage>
        <taxon>Bacteria</taxon>
        <taxon>Pseudomonadati</taxon>
        <taxon>Pseudomonadota</taxon>
        <taxon>Gammaproteobacteria</taxon>
        <taxon>Moraxellales</taxon>
        <taxon>Moraxellaceae</taxon>
        <taxon>Aquirhabdus</taxon>
    </lineage>
</organism>
<comment type="subcellular location">
    <subcellularLocation>
        <location evidence="1">Cell membrane</location>
        <topology evidence="1">Multi-pass membrane protein</topology>
    </subcellularLocation>
</comment>
<keyword evidence="12" id="KW-1185">Reference proteome</keyword>
<dbReference type="KEGG" id="mbah:HYN46_00180"/>
<keyword evidence="6 8" id="KW-1133">Transmembrane helix</keyword>
<reference evidence="11 12" key="1">
    <citation type="submission" date="2018-07" db="EMBL/GenBank/DDBJ databases">
        <title>Genome sequencing of Moraxellaceae gen. HYN0046.</title>
        <authorList>
            <person name="Kim M."/>
            <person name="Yi H."/>
        </authorList>
    </citation>
    <scope>NUCLEOTIDE SEQUENCE [LARGE SCALE GENOMIC DNA]</scope>
    <source>
        <strain evidence="11 12">HYN0046</strain>
    </source>
</reference>
<evidence type="ECO:0000256" key="3">
    <source>
        <dbReference type="ARBA" id="ARBA00022692"/>
    </source>
</evidence>
<dbReference type="PROSITE" id="PS50893">
    <property type="entry name" value="ABC_TRANSPORTER_2"/>
    <property type="match status" value="1"/>
</dbReference>
<evidence type="ECO:0000256" key="6">
    <source>
        <dbReference type="ARBA" id="ARBA00022989"/>
    </source>
</evidence>
<dbReference type="PANTHER" id="PTHR24221:SF402">
    <property type="entry name" value="IRON-SULFUR CLUSTERS TRANSPORTER ABCB7, MITOCHONDRIAL"/>
    <property type="match status" value="1"/>
</dbReference>
<evidence type="ECO:0000313" key="12">
    <source>
        <dbReference type="Proteomes" id="UP000253940"/>
    </source>
</evidence>
<dbReference type="CDD" id="cd18582">
    <property type="entry name" value="ABC_6TM_ATM1_ABCB7"/>
    <property type="match status" value="1"/>
</dbReference>
<dbReference type="FunFam" id="3.40.50.300:FF:000186">
    <property type="entry name" value="ATP-binding cassette sub-family B member 7, mitochondrial"/>
    <property type="match status" value="1"/>
</dbReference>
<proteinExistence type="predicted"/>
<evidence type="ECO:0000259" key="9">
    <source>
        <dbReference type="PROSITE" id="PS50893"/>
    </source>
</evidence>
<feature type="domain" description="ABC transmembrane type-1" evidence="10">
    <location>
        <begin position="27"/>
        <end position="312"/>
    </location>
</feature>
<keyword evidence="4" id="KW-0547">Nucleotide-binding</keyword>
<dbReference type="Gene3D" id="3.40.50.300">
    <property type="entry name" value="P-loop containing nucleotide triphosphate hydrolases"/>
    <property type="match status" value="1"/>
</dbReference>
<gene>
    <name evidence="11" type="ORF">HYN46_00180</name>
</gene>
<evidence type="ECO:0000313" key="11">
    <source>
        <dbReference type="EMBL" id="AXI04422.1"/>
    </source>
</evidence>
<keyword evidence="3 8" id="KW-0812">Transmembrane</keyword>
<sequence length="586" mass="65132">MSGFAVIKSLLPYLWPKGEWGLRARVVTALVLLFAAKLTTSYLPILYKHAVDALSLKNPAILIVPVALIVAYGLTRVMALMFAELRDTVFARVQQHIIRVVGVKVFDHLHHLSLRFHLSRQTGGVNRSIERGTRAIDTLLSYLLFSLVPTLFEIGLVTIILWKLFNGWFALVTLLTVAAYLVFTFTITEWRTKFYREMNEDESRANTQAIDSLLNFETVKYFGNEALEAKKYNDLLKKLEDSSVKSQSSLSILNVGQGFIISIGLTIMMWMAAQGIQAGTMSIGDFVLVNSYLLQLYAPLNGLGFVYRAIKRAFTDMEKMFELLGVNREIADVANAPALQVSGGRVEFRDVQFGYDPRREILKGVSFSIPAGQTVAVVGASGAGKSTLSRLLFRFYDVNGGAILVDGQDIRQVTQETLRAALGIVPQDTVLFNDTIRYNIAYGDPSATTAEIEHTAKLAHIHEFILAMPDGYNTVVGERGLKLSGGEKQRVAIARTILKDPAILLFDEATSALDTHTEREIQANLREVSRGRTTLVIAHRLSTIVDANEILVMADGQIMERGAHAELLRLDGLYAAMWRQQQAERD</sequence>
<dbReference type="PROSITE" id="PS00211">
    <property type="entry name" value="ABC_TRANSPORTER_1"/>
    <property type="match status" value="1"/>
</dbReference>
<dbReference type="Pfam" id="PF00005">
    <property type="entry name" value="ABC_tran"/>
    <property type="match status" value="1"/>
</dbReference>
<dbReference type="AlphaFoldDB" id="A0A345PAW3"/>
<dbReference type="InterPro" id="IPR003439">
    <property type="entry name" value="ABC_transporter-like_ATP-bd"/>
</dbReference>
<evidence type="ECO:0000256" key="8">
    <source>
        <dbReference type="SAM" id="Phobius"/>
    </source>
</evidence>
<keyword evidence="7 8" id="KW-0472">Membrane</keyword>
<feature type="transmembrane region" description="Helical" evidence="8">
    <location>
        <begin position="168"/>
        <end position="188"/>
    </location>
</feature>
<dbReference type="EMBL" id="CP031222">
    <property type="protein sequence ID" value="AXI04422.1"/>
    <property type="molecule type" value="Genomic_DNA"/>
</dbReference>
<dbReference type="InterPro" id="IPR017871">
    <property type="entry name" value="ABC_transporter-like_CS"/>
</dbReference>
<dbReference type="OrthoDB" id="9782586at2"/>
<evidence type="ECO:0000256" key="2">
    <source>
        <dbReference type="ARBA" id="ARBA00022448"/>
    </source>
</evidence>
<name>A0A345PAW3_9GAMM</name>
<evidence type="ECO:0000256" key="5">
    <source>
        <dbReference type="ARBA" id="ARBA00022840"/>
    </source>
</evidence>
<dbReference type="InterPro" id="IPR039421">
    <property type="entry name" value="Type_1_exporter"/>
</dbReference>
<accession>A0A345PAW3</accession>
<dbReference type="Pfam" id="PF00664">
    <property type="entry name" value="ABC_membrane"/>
    <property type="match status" value="1"/>
</dbReference>
<evidence type="ECO:0000256" key="4">
    <source>
        <dbReference type="ARBA" id="ARBA00022741"/>
    </source>
</evidence>